<sequence length="371" mass="39660">MTARRRTRLEEMVKHIVIVGGGYAGATAAHWIARLGRQRSRVTLINERAEFSERVRMHQLASGKILPTRRLAELSARVRLIVGRVERVDPADRRVLLAGGGTVSYDSLILAPGSAARQPDFEVSGPLHSVATHQEALRLRAAVASTVVGDPVTVIGAGLTGLELATELSAVGHRVRVLESDTLAAWAHHRARRWLRAELPRLGVELVTTTVRGVEAGLLQTDLGELRSALTVWAGGFVPPDLLGDCGQLNERGQLIVDRALRVPGHPEVLVAGDSAGVVDQAGRPLRMACQTAVPMGARAAGNALRIVHGRPVQRFRMRYVGTNLALGPGHGLTQVSDFDDSPLPVYFTGPASARVKEIASRGAAWSATGS</sequence>
<protein>
    <submittedName>
        <fullName evidence="8">Oxidoreductase</fullName>
    </submittedName>
</protein>
<comment type="similarity">
    <text evidence="2">Belongs to the NADH dehydrogenase family.</text>
</comment>
<evidence type="ECO:0000313" key="9">
    <source>
        <dbReference type="Proteomes" id="UP000215896"/>
    </source>
</evidence>
<dbReference type="PANTHER" id="PTHR42913:SF3">
    <property type="entry name" value="64 KDA MITOCHONDRIAL NADH DEHYDROGENASE (EUROFUNG)"/>
    <property type="match status" value="1"/>
</dbReference>
<evidence type="ECO:0000256" key="3">
    <source>
        <dbReference type="ARBA" id="ARBA00022630"/>
    </source>
</evidence>
<evidence type="ECO:0000256" key="6">
    <source>
        <dbReference type="SAM" id="Phobius"/>
    </source>
</evidence>
<proteinExistence type="inferred from homology"/>
<keyword evidence="3" id="KW-0285">Flavoprotein</keyword>
<keyword evidence="9" id="KW-1185">Reference proteome</keyword>
<dbReference type="Gene3D" id="3.50.50.100">
    <property type="match status" value="1"/>
</dbReference>
<feature type="transmembrane region" description="Helical" evidence="6">
    <location>
        <begin position="12"/>
        <end position="33"/>
    </location>
</feature>
<evidence type="ECO:0000256" key="2">
    <source>
        <dbReference type="ARBA" id="ARBA00005272"/>
    </source>
</evidence>
<dbReference type="InterPro" id="IPR023753">
    <property type="entry name" value="FAD/NAD-binding_dom"/>
</dbReference>
<keyword evidence="5" id="KW-0560">Oxidoreductase</keyword>
<dbReference type="PANTHER" id="PTHR42913">
    <property type="entry name" value="APOPTOSIS-INDUCING FACTOR 1"/>
    <property type="match status" value="1"/>
</dbReference>
<dbReference type="InterPro" id="IPR051169">
    <property type="entry name" value="NADH-Q_oxidoreductase"/>
</dbReference>
<comment type="cofactor">
    <cofactor evidence="1">
        <name>FAD</name>
        <dbReference type="ChEBI" id="CHEBI:57692"/>
    </cofactor>
</comment>
<dbReference type="RefSeq" id="WP_094406363.1">
    <property type="nucleotide sequence ID" value="NZ_NMVO01000016.1"/>
</dbReference>
<dbReference type="GO" id="GO:0019646">
    <property type="term" value="P:aerobic electron transport chain"/>
    <property type="evidence" value="ECO:0007669"/>
    <property type="project" value="TreeGrafter"/>
</dbReference>
<dbReference type="OrthoDB" id="9784880at2"/>
<feature type="domain" description="FAD/NAD(P)-binding" evidence="7">
    <location>
        <begin position="15"/>
        <end position="293"/>
    </location>
</feature>
<keyword evidence="6" id="KW-1133">Transmembrane helix</keyword>
<evidence type="ECO:0000259" key="7">
    <source>
        <dbReference type="Pfam" id="PF07992"/>
    </source>
</evidence>
<keyword evidence="4" id="KW-0274">FAD</keyword>
<keyword evidence="6" id="KW-0472">Membrane</keyword>
<dbReference type="InterPro" id="IPR036188">
    <property type="entry name" value="FAD/NAD-bd_sf"/>
</dbReference>
<dbReference type="SUPFAM" id="SSF51905">
    <property type="entry name" value="FAD/NAD(P)-binding domain"/>
    <property type="match status" value="1"/>
</dbReference>
<comment type="caution">
    <text evidence="8">The sequence shown here is derived from an EMBL/GenBank/DDBJ whole genome shotgun (WGS) entry which is preliminary data.</text>
</comment>
<dbReference type="Pfam" id="PF07992">
    <property type="entry name" value="Pyr_redox_2"/>
    <property type="match status" value="1"/>
</dbReference>
<evidence type="ECO:0000256" key="5">
    <source>
        <dbReference type="ARBA" id="ARBA00023002"/>
    </source>
</evidence>
<keyword evidence="6" id="KW-0812">Transmembrane</keyword>
<dbReference type="Proteomes" id="UP000215896">
    <property type="component" value="Unassembled WGS sequence"/>
</dbReference>
<gene>
    <name evidence="8" type="ORF">CGZ94_17175</name>
</gene>
<dbReference type="PRINTS" id="PR00469">
    <property type="entry name" value="PNDRDTASEII"/>
</dbReference>
<reference evidence="8 9" key="1">
    <citation type="submission" date="2017-07" db="EMBL/GenBank/DDBJ databases">
        <title>Draft whole genome sequences of clinical Proprionibacteriaceae strains.</title>
        <authorList>
            <person name="Bernier A.-M."/>
            <person name="Bernard K."/>
            <person name="Domingo M.-C."/>
        </authorList>
    </citation>
    <scope>NUCLEOTIDE SEQUENCE [LARGE SCALE GENOMIC DNA]</scope>
    <source>
        <strain evidence="8 9">NML 030167</strain>
    </source>
</reference>
<evidence type="ECO:0000256" key="1">
    <source>
        <dbReference type="ARBA" id="ARBA00001974"/>
    </source>
</evidence>
<dbReference type="GO" id="GO:0003955">
    <property type="term" value="F:NAD(P)H dehydrogenase (quinone) activity"/>
    <property type="evidence" value="ECO:0007669"/>
    <property type="project" value="TreeGrafter"/>
</dbReference>
<accession>A0A255G8Z9</accession>
<name>A0A255G8Z9_9ACTN</name>
<dbReference type="AlphaFoldDB" id="A0A255G8Z9"/>
<evidence type="ECO:0000313" key="8">
    <source>
        <dbReference type="EMBL" id="OYO10713.1"/>
    </source>
</evidence>
<organism evidence="8 9">
    <name type="scientific">Enemella evansiae</name>
    <dbReference type="NCBI Taxonomy" id="2016499"/>
    <lineage>
        <taxon>Bacteria</taxon>
        <taxon>Bacillati</taxon>
        <taxon>Actinomycetota</taxon>
        <taxon>Actinomycetes</taxon>
        <taxon>Propionibacteriales</taxon>
        <taxon>Propionibacteriaceae</taxon>
        <taxon>Enemella</taxon>
    </lineage>
</organism>
<dbReference type="PRINTS" id="PR00368">
    <property type="entry name" value="FADPNR"/>
</dbReference>
<dbReference type="EMBL" id="NMVO01000016">
    <property type="protein sequence ID" value="OYO10713.1"/>
    <property type="molecule type" value="Genomic_DNA"/>
</dbReference>
<evidence type="ECO:0000256" key="4">
    <source>
        <dbReference type="ARBA" id="ARBA00022827"/>
    </source>
</evidence>